<comment type="caution">
    <text evidence="1">The sequence shown here is derived from an EMBL/GenBank/DDBJ whole genome shotgun (WGS) entry which is preliminary data.</text>
</comment>
<proteinExistence type="predicted"/>
<sequence>MGGVKTSYYSEIIDGTNKLCIQRGEEKQYLTESDIRMITEYGLNWIEMWGIENMPFD</sequence>
<dbReference type="AlphaFoldDB" id="A0A0F9TC52"/>
<reference evidence="1" key="1">
    <citation type="journal article" date="2015" name="Nature">
        <title>Complex archaea that bridge the gap between prokaryotes and eukaryotes.</title>
        <authorList>
            <person name="Spang A."/>
            <person name="Saw J.H."/>
            <person name="Jorgensen S.L."/>
            <person name="Zaremba-Niedzwiedzka K."/>
            <person name="Martijn J."/>
            <person name="Lind A.E."/>
            <person name="van Eijk R."/>
            <person name="Schleper C."/>
            <person name="Guy L."/>
            <person name="Ettema T.J."/>
        </authorList>
    </citation>
    <scope>NUCLEOTIDE SEQUENCE</scope>
</reference>
<organism evidence="1">
    <name type="scientific">marine sediment metagenome</name>
    <dbReference type="NCBI Taxonomy" id="412755"/>
    <lineage>
        <taxon>unclassified sequences</taxon>
        <taxon>metagenomes</taxon>
        <taxon>ecological metagenomes</taxon>
    </lineage>
</organism>
<protein>
    <submittedName>
        <fullName evidence="1">Uncharacterized protein</fullName>
    </submittedName>
</protein>
<gene>
    <name evidence="1" type="ORF">LCGC14_0671500</name>
</gene>
<evidence type="ECO:0000313" key="1">
    <source>
        <dbReference type="EMBL" id="KKN46556.1"/>
    </source>
</evidence>
<dbReference type="EMBL" id="LAZR01001323">
    <property type="protein sequence ID" value="KKN46556.1"/>
    <property type="molecule type" value="Genomic_DNA"/>
</dbReference>
<name>A0A0F9TC52_9ZZZZ</name>
<accession>A0A0F9TC52</accession>